<sequence>MTTSALRCLLVVPPLAGHVLPALALADELRARGHQVAWAGSGAGLRALLGEQEPVLSTGSRLFRPQGGSGEAAIRSLWEGFVVPYARFTRKALTGIVEQWRPDVLLVDQHTPAGALVARRAGLPWVTLAPSALELVERLTPRQAQWRDELLRALWAGAGLPAEEYADPRFSPALVLAFTGRALLGEVALPGQVALVGPLLGRRPVAEPFPWERLDPDRTPVLVSLGTLAADVAGDFHQRVARALAPLADRVQGIVAGAPGELPGHVLAVDRVPTLELLRRAEFGAVLCHGGMNTTCEALAHGVPVVAAPIRHDQPVTAVQLVAAGAGRQVDFATASPAELRAALTAVLEQPGYRTAAAALAADFRAAGGAPAAARRIEEVAA</sequence>
<protein>
    <submittedName>
        <fullName evidence="4">Glycosyl transferase</fullName>
    </submittedName>
</protein>
<dbReference type="Gene3D" id="3.40.50.2000">
    <property type="entry name" value="Glycogen Phosphorylase B"/>
    <property type="match status" value="2"/>
</dbReference>
<dbReference type="Pfam" id="PF00201">
    <property type="entry name" value="UDPGT"/>
    <property type="match status" value="1"/>
</dbReference>
<evidence type="ECO:0000256" key="1">
    <source>
        <dbReference type="ARBA" id="ARBA00022679"/>
    </source>
</evidence>
<comment type="caution">
    <text evidence="4">The sequence shown here is derived from an EMBL/GenBank/DDBJ whole genome shotgun (WGS) entry which is preliminary data.</text>
</comment>
<dbReference type="InterPro" id="IPR004276">
    <property type="entry name" value="GlycoTrans_28_N"/>
</dbReference>
<keyword evidence="1 4" id="KW-0808">Transferase</keyword>
<keyword evidence="5" id="KW-1185">Reference proteome</keyword>
<reference evidence="4 5" key="1">
    <citation type="submission" date="2018-03" db="EMBL/GenBank/DDBJ databases">
        <title>Bioinformatic expansion and discovery of thiopeptide antibiotics.</title>
        <authorList>
            <person name="Schwalen C.J."/>
            <person name="Hudson G.A."/>
            <person name="Mitchell D.A."/>
        </authorList>
    </citation>
    <scope>NUCLEOTIDE SEQUENCE [LARGE SCALE GENOMIC DNA]</scope>
    <source>
        <strain evidence="4 5">ATCC 21389</strain>
    </source>
</reference>
<dbReference type="PANTHER" id="PTHR48050">
    <property type="entry name" value="STEROL 3-BETA-GLUCOSYLTRANSFERASE"/>
    <property type="match status" value="1"/>
</dbReference>
<organism evidence="4 5">
    <name type="scientific">Streptomyces tateyamensis</name>
    <dbReference type="NCBI Taxonomy" id="565073"/>
    <lineage>
        <taxon>Bacteria</taxon>
        <taxon>Bacillati</taxon>
        <taxon>Actinomycetota</taxon>
        <taxon>Actinomycetes</taxon>
        <taxon>Kitasatosporales</taxon>
        <taxon>Streptomycetaceae</taxon>
        <taxon>Streptomyces</taxon>
    </lineage>
</organism>
<feature type="chain" id="PRO_5038928305" evidence="2">
    <location>
        <begin position="25"/>
        <end position="382"/>
    </location>
</feature>
<dbReference type="RefSeq" id="WP_110669834.1">
    <property type="nucleotide sequence ID" value="NZ_PYBW01000047.1"/>
</dbReference>
<proteinExistence type="predicted"/>
<evidence type="ECO:0000313" key="4">
    <source>
        <dbReference type="EMBL" id="PYC78836.1"/>
    </source>
</evidence>
<evidence type="ECO:0000313" key="5">
    <source>
        <dbReference type="Proteomes" id="UP000248039"/>
    </source>
</evidence>
<feature type="signal peptide" evidence="2">
    <location>
        <begin position="1"/>
        <end position="24"/>
    </location>
</feature>
<dbReference type="GO" id="GO:0005975">
    <property type="term" value="P:carbohydrate metabolic process"/>
    <property type="evidence" value="ECO:0007669"/>
    <property type="project" value="InterPro"/>
</dbReference>
<dbReference type="GO" id="GO:0016758">
    <property type="term" value="F:hexosyltransferase activity"/>
    <property type="evidence" value="ECO:0007669"/>
    <property type="project" value="InterPro"/>
</dbReference>
<dbReference type="SUPFAM" id="SSF53756">
    <property type="entry name" value="UDP-Glycosyltransferase/glycogen phosphorylase"/>
    <property type="match status" value="1"/>
</dbReference>
<dbReference type="InterPro" id="IPR002213">
    <property type="entry name" value="UDP_glucos_trans"/>
</dbReference>
<evidence type="ECO:0000259" key="3">
    <source>
        <dbReference type="Pfam" id="PF03033"/>
    </source>
</evidence>
<accession>A0A2V4NRV6</accession>
<dbReference type="GO" id="GO:0008194">
    <property type="term" value="F:UDP-glycosyltransferase activity"/>
    <property type="evidence" value="ECO:0007669"/>
    <property type="project" value="InterPro"/>
</dbReference>
<dbReference type="Proteomes" id="UP000248039">
    <property type="component" value="Unassembled WGS sequence"/>
</dbReference>
<dbReference type="OrthoDB" id="764352at2"/>
<gene>
    <name evidence="4" type="ORF">C7C46_15065</name>
</gene>
<dbReference type="Pfam" id="PF03033">
    <property type="entry name" value="Glyco_transf_28"/>
    <property type="match status" value="1"/>
</dbReference>
<dbReference type="GO" id="GO:0033072">
    <property type="term" value="P:vancomycin biosynthetic process"/>
    <property type="evidence" value="ECO:0007669"/>
    <property type="project" value="UniProtKB-ARBA"/>
</dbReference>
<dbReference type="EMBL" id="PYBW01000047">
    <property type="protein sequence ID" value="PYC78836.1"/>
    <property type="molecule type" value="Genomic_DNA"/>
</dbReference>
<feature type="domain" description="Glycosyltransferase family 28 N-terminal" evidence="3">
    <location>
        <begin position="16"/>
        <end position="55"/>
    </location>
</feature>
<name>A0A2V4NRV6_9ACTN</name>
<dbReference type="InterPro" id="IPR050426">
    <property type="entry name" value="Glycosyltransferase_28"/>
</dbReference>
<dbReference type="AlphaFoldDB" id="A0A2V4NRV6"/>
<dbReference type="PANTHER" id="PTHR48050:SF13">
    <property type="entry name" value="STEROL 3-BETA-GLUCOSYLTRANSFERASE UGT80A2"/>
    <property type="match status" value="1"/>
</dbReference>
<evidence type="ECO:0000256" key="2">
    <source>
        <dbReference type="SAM" id="SignalP"/>
    </source>
</evidence>
<dbReference type="CDD" id="cd03784">
    <property type="entry name" value="GT1_Gtf-like"/>
    <property type="match status" value="1"/>
</dbReference>
<keyword evidence="2" id="KW-0732">Signal</keyword>